<sequence>MLTGVGAYLNILGLGSYLVTFSSVMDAADPFPLLQLYFRPPKHPRGCDPGRPSSAPSPISLLPWEILLLILSRLPLTSRVRCKYVCRAWRSLVEGNPESFPPRSSPMGRDCDPCVLFHCDRSLGSSLCFVDFADEERLWKVRRLHLPFKGSMPEFEVVGSCDGLVCAVDSLQRDQLVVWDVFGRDRWDLPKMEGGNRGWSNEGVVFGFGRDSVSGELKVVRVSRKRVRIAGGDGVPLPQSEVHVCTLGSNTWRMLPAEGPILLFGNSSQPVVNGRLHWATIPCHRNRESRIVSFDLSSEQFGIVSQPDCLDFGRSHFTLFLTDGCVSTANVMFSRGALDIWVMKVYDMAESWIKWYRIGPHVPRSLKEMEVDPGFKMSRTFWRGRYIRMCIRPLCSLSSGNILLECRSKGLLQYDPKRDEAESFHLPGLPKWFDSVVY</sequence>
<evidence type="ECO:0000313" key="1">
    <source>
        <dbReference type="EMBL" id="KAI4331024.1"/>
    </source>
</evidence>
<dbReference type="Proteomes" id="UP001057402">
    <property type="component" value="Chromosome 8"/>
</dbReference>
<proteinExistence type="predicted"/>
<accession>A0ACB9N5U4</accession>
<dbReference type="EMBL" id="CM042887">
    <property type="protein sequence ID" value="KAI4331024.1"/>
    <property type="molecule type" value="Genomic_DNA"/>
</dbReference>
<comment type="caution">
    <text evidence="1">The sequence shown here is derived from an EMBL/GenBank/DDBJ whole genome shotgun (WGS) entry which is preliminary data.</text>
</comment>
<reference evidence="2" key="1">
    <citation type="journal article" date="2023" name="Front. Plant Sci.">
        <title>Chromosomal-level genome assembly of Melastoma candidum provides insights into trichome evolution.</title>
        <authorList>
            <person name="Zhong Y."/>
            <person name="Wu W."/>
            <person name="Sun C."/>
            <person name="Zou P."/>
            <person name="Liu Y."/>
            <person name="Dai S."/>
            <person name="Zhou R."/>
        </authorList>
    </citation>
    <scope>NUCLEOTIDE SEQUENCE [LARGE SCALE GENOMIC DNA]</scope>
</reference>
<evidence type="ECO:0000313" key="2">
    <source>
        <dbReference type="Proteomes" id="UP001057402"/>
    </source>
</evidence>
<protein>
    <submittedName>
        <fullName evidence="1">Uncharacterized protein</fullName>
    </submittedName>
</protein>
<keyword evidence="2" id="KW-1185">Reference proteome</keyword>
<name>A0ACB9N5U4_9MYRT</name>
<gene>
    <name evidence="1" type="ORF">MLD38_029253</name>
</gene>
<organism evidence="1 2">
    <name type="scientific">Melastoma candidum</name>
    <dbReference type="NCBI Taxonomy" id="119954"/>
    <lineage>
        <taxon>Eukaryota</taxon>
        <taxon>Viridiplantae</taxon>
        <taxon>Streptophyta</taxon>
        <taxon>Embryophyta</taxon>
        <taxon>Tracheophyta</taxon>
        <taxon>Spermatophyta</taxon>
        <taxon>Magnoliopsida</taxon>
        <taxon>eudicotyledons</taxon>
        <taxon>Gunneridae</taxon>
        <taxon>Pentapetalae</taxon>
        <taxon>rosids</taxon>
        <taxon>malvids</taxon>
        <taxon>Myrtales</taxon>
        <taxon>Melastomataceae</taxon>
        <taxon>Melastomatoideae</taxon>
        <taxon>Melastomateae</taxon>
        <taxon>Melastoma</taxon>
    </lineage>
</organism>